<accession>A0A1S2LYH9</accession>
<keyword evidence="2" id="KW-1185">Reference proteome</keyword>
<dbReference type="Proteomes" id="UP000179524">
    <property type="component" value="Unassembled WGS sequence"/>
</dbReference>
<name>A0A1S2LYH9_9BACI</name>
<protein>
    <submittedName>
        <fullName evidence="1">Uncharacterized protein</fullName>
    </submittedName>
</protein>
<gene>
    <name evidence="1" type="ORF">BKP37_05960</name>
</gene>
<sequence>MEELIQNKKRQERFKNGLLSSIEQFRLGNDHLGLDHFLNCIADLEVLIEIDAYASKSKLGIDLLIPTMEKIHHYLQNQDVVALTDLLEFQLYPLIKQSFEVGDY</sequence>
<comment type="caution">
    <text evidence="1">The sequence shown here is derived from an EMBL/GenBank/DDBJ whole genome shotgun (WGS) entry which is preliminary data.</text>
</comment>
<evidence type="ECO:0000313" key="2">
    <source>
        <dbReference type="Proteomes" id="UP000179524"/>
    </source>
</evidence>
<proteinExistence type="predicted"/>
<dbReference type="RefSeq" id="WP_071308752.1">
    <property type="nucleotide sequence ID" value="NZ_MLQR01000004.1"/>
</dbReference>
<evidence type="ECO:0000313" key="1">
    <source>
        <dbReference type="EMBL" id="OIJ16767.1"/>
    </source>
</evidence>
<dbReference type="EMBL" id="MLQR01000004">
    <property type="protein sequence ID" value="OIJ16767.1"/>
    <property type="molecule type" value="Genomic_DNA"/>
</dbReference>
<dbReference type="AlphaFoldDB" id="A0A1S2LYH9"/>
<dbReference type="OrthoDB" id="2084386at2"/>
<organism evidence="1 2">
    <name type="scientific">Anaerobacillus alkalilacustris</name>
    <dbReference type="NCBI Taxonomy" id="393763"/>
    <lineage>
        <taxon>Bacteria</taxon>
        <taxon>Bacillati</taxon>
        <taxon>Bacillota</taxon>
        <taxon>Bacilli</taxon>
        <taxon>Bacillales</taxon>
        <taxon>Bacillaceae</taxon>
        <taxon>Anaerobacillus</taxon>
    </lineage>
</organism>
<reference evidence="1 2" key="1">
    <citation type="submission" date="2016-10" db="EMBL/GenBank/DDBJ databases">
        <title>Draft genome sequences of four alkaliphilic bacteria belonging to the Anaerobacillus genus.</title>
        <authorList>
            <person name="Bassil N.M."/>
            <person name="Lloyd J.R."/>
        </authorList>
    </citation>
    <scope>NUCLEOTIDE SEQUENCE [LARGE SCALE GENOMIC DNA]</scope>
    <source>
        <strain evidence="1 2">DSM 18345</strain>
    </source>
</reference>